<dbReference type="SUPFAM" id="SSF52096">
    <property type="entry name" value="ClpP/crotonase"/>
    <property type="match status" value="1"/>
</dbReference>
<feature type="region of interest" description="Disordered" evidence="5">
    <location>
        <begin position="280"/>
        <end position="354"/>
    </location>
</feature>
<dbReference type="STRING" id="137658.SAMN05216186_109141"/>
<dbReference type="GO" id="GO:0006508">
    <property type="term" value="P:proteolysis"/>
    <property type="evidence" value="ECO:0007669"/>
    <property type="project" value="UniProtKB-KW"/>
</dbReference>
<keyword evidence="8" id="KW-1185">Reference proteome</keyword>
<dbReference type="InterPro" id="IPR029045">
    <property type="entry name" value="ClpP/crotonase-like_dom_sf"/>
</dbReference>
<keyword evidence="3" id="KW-0378">Hydrolase</keyword>
<sequence length="439" mass="45840">MQLVHLASRLYGTPLLIARSKLDVILSVLGPRIGLPDIDTAIPLPAPKASASAGQLGIAIIPVHGTLVRRAMGLEAASGLTSYGEIAARLDAALADPQVNGILLDLDSPGGEAGGVFELAERIRAANDIKPVWAHANDSAYSAAYAIAAAASRLTLSQTAGVGSIGVIALHVDQSVKDAKDGVAYTAIYAGHHKNDFSPHAPLSPQAASTLQSEVDRLYGIFVDQVARMRGLDSDAVQATEAGLIFGDAAVATGLADAVMSFDQVLVEFSNALDAQRRLATPSANTAKRRPQARASPVARNASHQVFSHQHSHLEQTMTNQEQQRPLDDPDTEITPDPADTPAQEPAAPPLAASITGATTNGRIEAQAIAEICLIAGTPQRTAEFLASGMTEAQVRRALLEARAEQPEIASRITADAGTTMRPESSLVVAAVKKLATKE</sequence>
<dbReference type="Gene3D" id="3.90.226.10">
    <property type="entry name" value="2-enoyl-CoA Hydratase, Chain A, domain 1"/>
    <property type="match status" value="1"/>
</dbReference>
<evidence type="ECO:0000256" key="4">
    <source>
        <dbReference type="ARBA" id="ARBA00022825"/>
    </source>
</evidence>
<feature type="compositionally biased region" description="Polar residues" evidence="5">
    <location>
        <begin position="302"/>
        <end position="324"/>
    </location>
</feature>
<feature type="compositionally biased region" description="Low complexity" evidence="5">
    <location>
        <begin position="342"/>
        <end position="353"/>
    </location>
</feature>
<reference evidence="7 8" key="1">
    <citation type="submission" date="2016-10" db="EMBL/GenBank/DDBJ databases">
        <authorList>
            <person name="de Groot N.N."/>
        </authorList>
    </citation>
    <scope>NUCLEOTIDE SEQUENCE [LARGE SCALE GENOMIC DNA]</scope>
    <source>
        <strain evidence="7 8">JCM 21544</strain>
    </source>
</reference>
<accession>A0A1G9DXH8</accession>
<keyword evidence="4" id="KW-0720">Serine protease</keyword>
<evidence type="ECO:0000256" key="3">
    <source>
        <dbReference type="ARBA" id="ARBA00022801"/>
    </source>
</evidence>
<organism evidence="7 8">
    <name type="scientific">Pseudomonas indica</name>
    <dbReference type="NCBI Taxonomy" id="137658"/>
    <lineage>
        <taxon>Bacteria</taxon>
        <taxon>Pseudomonadati</taxon>
        <taxon>Pseudomonadota</taxon>
        <taxon>Gammaproteobacteria</taxon>
        <taxon>Pseudomonadales</taxon>
        <taxon>Pseudomonadaceae</taxon>
        <taxon>Pseudomonas</taxon>
    </lineage>
</organism>
<evidence type="ECO:0000256" key="1">
    <source>
        <dbReference type="ARBA" id="ARBA00008683"/>
    </source>
</evidence>
<dbReference type="AlphaFoldDB" id="A0A1G9DXH8"/>
<dbReference type="InterPro" id="IPR002142">
    <property type="entry name" value="Peptidase_S49"/>
</dbReference>
<evidence type="ECO:0000259" key="6">
    <source>
        <dbReference type="Pfam" id="PF01343"/>
    </source>
</evidence>
<keyword evidence="2" id="KW-0645">Protease</keyword>
<dbReference type="EMBL" id="FNFD01000009">
    <property type="protein sequence ID" value="SDK68584.1"/>
    <property type="molecule type" value="Genomic_DNA"/>
</dbReference>
<dbReference type="GO" id="GO:0008236">
    <property type="term" value="F:serine-type peptidase activity"/>
    <property type="evidence" value="ECO:0007669"/>
    <property type="project" value="UniProtKB-KW"/>
</dbReference>
<dbReference type="PANTHER" id="PTHR33209:SF1">
    <property type="entry name" value="PEPTIDASE S49 DOMAIN-CONTAINING PROTEIN"/>
    <property type="match status" value="1"/>
</dbReference>
<name>A0A1G9DXH8_9PSED</name>
<dbReference type="Pfam" id="PF01343">
    <property type="entry name" value="Peptidase_S49"/>
    <property type="match status" value="1"/>
</dbReference>
<proteinExistence type="inferred from homology"/>
<evidence type="ECO:0000313" key="7">
    <source>
        <dbReference type="EMBL" id="SDK68584.1"/>
    </source>
</evidence>
<dbReference type="InterPro" id="IPR033855">
    <property type="entry name" value="Protein_C"/>
</dbReference>
<evidence type="ECO:0000313" key="8">
    <source>
        <dbReference type="Proteomes" id="UP000198706"/>
    </source>
</evidence>
<evidence type="ECO:0000256" key="5">
    <source>
        <dbReference type="SAM" id="MobiDB-lite"/>
    </source>
</evidence>
<evidence type="ECO:0000256" key="2">
    <source>
        <dbReference type="ARBA" id="ARBA00022670"/>
    </source>
</evidence>
<feature type="domain" description="Peptidase S49" evidence="6">
    <location>
        <begin position="127"/>
        <end position="270"/>
    </location>
</feature>
<gene>
    <name evidence="7" type="ORF">SAMN05216186_109141</name>
</gene>
<dbReference type="Proteomes" id="UP000198706">
    <property type="component" value="Unassembled WGS sequence"/>
</dbReference>
<protein>
    <submittedName>
        <fullName evidence="7">Signal peptide peptidase SppA</fullName>
    </submittedName>
</protein>
<dbReference type="CDD" id="cd07022">
    <property type="entry name" value="S49_Sppa_36K_type"/>
    <property type="match status" value="1"/>
</dbReference>
<comment type="similarity">
    <text evidence="1">Belongs to the peptidase S49 family.</text>
</comment>
<dbReference type="PANTHER" id="PTHR33209">
    <property type="entry name" value="PROTEASE 4"/>
    <property type="match status" value="1"/>
</dbReference>
<dbReference type="RefSeq" id="WP_084337121.1">
    <property type="nucleotide sequence ID" value="NZ_FNFD01000009.1"/>
</dbReference>